<protein>
    <recommendedName>
        <fullName evidence="3">Phytanoyl-CoA dioxygenase</fullName>
    </recommendedName>
</protein>
<comment type="caution">
    <text evidence="1">The sequence shown here is derived from an EMBL/GenBank/DDBJ whole genome shotgun (WGS) entry which is preliminary data.</text>
</comment>
<evidence type="ECO:0000313" key="2">
    <source>
        <dbReference type="Proteomes" id="UP001589814"/>
    </source>
</evidence>
<accession>A0ABV6G6N0</accession>
<evidence type="ECO:0000313" key="1">
    <source>
        <dbReference type="EMBL" id="MFC0269329.1"/>
    </source>
</evidence>
<evidence type="ECO:0008006" key="3">
    <source>
        <dbReference type="Google" id="ProtNLM"/>
    </source>
</evidence>
<reference evidence="1 2" key="1">
    <citation type="submission" date="2024-09" db="EMBL/GenBank/DDBJ databases">
        <authorList>
            <person name="Sun Q."/>
            <person name="Mori K."/>
        </authorList>
    </citation>
    <scope>NUCLEOTIDE SEQUENCE [LARGE SCALE GENOMIC DNA]</scope>
    <source>
        <strain evidence="1 2">CCM 7415</strain>
    </source>
</reference>
<sequence>MTQKVFCLNEEEIASLPSDEDVVHYQRHGWYISKKLLSDDEVAWLEKASDDFYAQGADRPLHAHPSKLAYWSKDKGEVQRHNDYIAYENEVIGKILQKPLIGAVAAKLSGCKEIRIFQTTMIYKPADPKETSSLSDFPRRA</sequence>
<keyword evidence="2" id="KW-1185">Reference proteome</keyword>
<dbReference type="EMBL" id="JBHLVX010000057">
    <property type="protein sequence ID" value="MFC0269329.1"/>
    <property type="molecule type" value="Genomic_DNA"/>
</dbReference>
<gene>
    <name evidence="1" type="ORF">ACFFHW_15270</name>
</gene>
<name>A0ABV6G6N0_9GAMM</name>
<dbReference type="SUPFAM" id="SSF51197">
    <property type="entry name" value="Clavaminate synthase-like"/>
    <property type="match status" value="1"/>
</dbReference>
<dbReference type="Proteomes" id="UP001589814">
    <property type="component" value="Unassembled WGS sequence"/>
</dbReference>
<dbReference type="Gene3D" id="2.60.120.620">
    <property type="entry name" value="q2cbj1_9rhob like domain"/>
    <property type="match status" value="1"/>
</dbReference>
<organism evidence="1 2">
    <name type="scientific">Kushneria aurantia</name>
    <dbReference type="NCBI Taxonomy" id="504092"/>
    <lineage>
        <taxon>Bacteria</taxon>
        <taxon>Pseudomonadati</taxon>
        <taxon>Pseudomonadota</taxon>
        <taxon>Gammaproteobacteria</taxon>
        <taxon>Oceanospirillales</taxon>
        <taxon>Halomonadaceae</taxon>
        <taxon>Kushneria</taxon>
    </lineage>
</organism>
<proteinExistence type="predicted"/>
<dbReference type="RefSeq" id="WP_156826870.1">
    <property type="nucleotide sequence ID" value="NZ_JBHLVX010000057.1"/>
</dbReference>